<dbReference type="Proteomes" id="UP000678393">
    <property type="component" value="Unassembled WGS sequence"/>
</dbReference>
<evidence type="ECO:0000313" key="1">
    <source>
        <dbReference type="EMBL" id="CAG5116691.1"/>
    </source>
</evidence>
<gene>
    <name evidence="1" type="ORF">CUNI_LOCUS2249</name>
</gene>
<proteinExistence type="predicted"/>
<name>A0A8S3YN50_9EUPU</name>
<comment type="caution">
    <text evidence="1">The sequence shown here is derived from an EMBL/GenBank/DDBJ whole genome shotgun (WGS) entry which is preliminary data.</text>
</comment>
<organism evidence="1 2">
    <name type="scientific">Candidula unifasciata</name>
    <dbReference type="NCBI Taxonomy" id="100452"/>
    <lineage>
        <taxon>Eukaryota</taxon>
        <taxon>Metazoa</taxon>
        <taxon>Spiralia</taxon>
        <taxon>Lophotrochozoa</taxon>
        <taxon>Mollusca</taxon>
        <taxon>Gastropoda</taxon>
        <taxon>Heterobranchia</taxon>
        <taxon>Euthyneura</taxon>
        <taxon>Panpulmonata</taxon>
        <taxon>Eupulmonata</taxon>
        <taxon>Stylommatophora</taxon>
        <taxon>Helicina</taxon>
        <taxon>Helicoidea</taxon>
        <taxon>Geomitridae</taxon>
        <taxon>Candidula</taxon>
    </lineage>
</organism>
<protein>
    <submittedName>
        <fullName evidence="1">Uncharacterized protein</fullName>
    </submittedName>
</protein>
<sequence>MIILGEIAILLTRLVSQRVQRMSGKRTTFGRALIKMVDLTSSAVNSTTEDSVQNTIIQTESTRTSGHDSAVQQLQQSRVEPPVVNSVAIASSAAVDNTSDFFRESGLTRETLSPGYNVITETSSYMKRVVEETETVTTG</sequence>
<evidence type="ECO:0000313" key="2">
    <source>
        <dbReference type="Proteomes" id="UP000678393"/>
    </source>
</evidence>
<accession>A0A8S3YN50</accession>
<keyword evidence="2" id="KW-1185">Reference proteome</keyword>
<reference evidence="1" key="1">
    <citation type="submission" date="2021-04" db="EMBL/GenBank/DDBJ databases">
        <authorList>
            <consortium name="Molecular Ecology Group"/>
        </authorList>
    </citation>
    <scope>NUCLEOTIDE SEQUENCE</scope>
</reference>
<dbReference type="AlphaFoldDB" id="A0A8S3YN50"/>
<dbReference type="EMBL" id="CAJHNH020000288">
    <property type="protein sequence ID" value="CAG5116691.1"/>
    <property type="molecule type" value="Genomic_DNA"/>
</dbReference>